<comment type="caution">
    <text evidence="2">The sequence shown here is derived from an EMBL/GenBank/DDBJ whole genome shotgun (WGS) entry which is preliminary data.</text>
</comment>
<evidence type="ECO:0000313" key="2">
    <source>
        <dbReference type="EMBL" id="GGY27987.1"/>
    </source>
</evidence>
<organism evidence="2 3">
    <name type="scientific">Paludibacterium paludis</name>
    <dbReference type="NCBI Taxonomy" id="1225769"/>
    <lineage>
        <taxon>Bacteria</taxon>
        <taxon>Pseudomonadati</taxon>
        <taxon>Pseudomonadota</taxon>
        <taxon>Betaproteobacteria</taxon>
        <taxon>Neisseriales</taxon>
        <taxon>Chromobacteriaceae</taxon>
        <taxon>Paludibacterium</taxon>
    </lineage>
</organism>
<comment type="similarity">
    <text evidence="1">Belongs to the transferase hexapeptide repeat family.</text>
</comment>
<evidence type="ECO:0000256" key="1">
    <source>
        <dbReference type="ARBA" id="ARBA00007274"/>
    </source>
</evidence>
<accession>A0A918UBW9</accession>
<dbReference type="EMBL" id="BMYX01000025">
    <property type="protein sequence ID" value="GGY27987.1"/>
    <property type="molecule type" value="Genomic_DNA"/>
</dbReference>
<gene>
    <name evidence="2" type="ORF">GCM10011289_34170</name>
</gene>
<dbReference type="Pfam" id="PF00132">
    <property type="entry name" value="Hexapep"/>
    <property type="match status" value="1"/>
</dbReference>
<dbReference type="PANTHER" id="PTHR43300:SF4">
    <property type="entry name" value="ACYL-[ACYL-CARRIER-PROTEIN]--UDP-N-ACETYLGLUCOSAMINE O-ACYLTRANSFERASE"/>
    <property type="match status" value="1"/>
</dbReference>
<dbReference type="RefSeq" id="WP_189536597.1">
    <property type="nucleotide sequence ID" value="NZ_BMYX01000025.1"/>
</dbReference>
<dbReference type="PANTHER" id="PTHR43300">
    <property type="entry name" value="ACETYLTRANSFERASE"/>
    <property type="match status" value="1"/>
</dbReference>
<dbReference type="CDD" id="cd03360">
    <property type="entry name" value="LbH_AT_putative"/>
    <property type="match status" value="1"/>
</dbReference>
<dbReference type="Proteomes" id="UP000645257">
    <property type="component" value="Unassembled WGS sequence"/>
</dbReference>
<dbReference type="NCBIfam" id="TIGR03570">
    <property type="entry name" value="NeuD_NnaD"/>
    <property type="match status" value="1"/>
</dbReference>
<dbReference type="InterPro" id="IPR050179">
    <property type="entry name" value="Trans_hexapeptide_repeat"/>
</dbReference>
<dbReference type="SUPFAM" id="SSF51161">
    <property type="entry name" value="Trimeric LpxA-like enzymes"/>
    <property type="match status" value="1"/>
</dbReference>
<proteinExistence type="inferred from homology"/>
<reference evidence="2" key="1">
    <citation type="journal article" date="2014" name="Int. J. Syst. Evol. Microbiol.">
        <title>Complete genome sequence of Corynebacterium casei LMG S-19264T (=DSM 44701T), isolated from a smear-ripened cheese.</title>
        <authorList>
            <consortium name="US DOE Joint Genome Institute (JGI-PGF)"/>
            <person name="Walter F."/>
            <person name="Albersmeier A."/>
            <person name="Kalinowski J."/>
            <person name="Ruckert C."/>
        </authorList>
    </citation>
    <scope>NUCLEOTIDE SEQUENCE</scope>
    <source>
        <strain evidence="2">KCTC 32182</strain>
    </source>
</reference>
<evidence type="ECO:0008006" key="4">
    <source>
        <dbReference type="Google" id="ProtNLM"/>
    </source>
</evidence>
<dbReference type="InterPro" id="IPR001451">
    <property type="entry name" value="Hexapep"/>
</dbReference>
<keyword evidence="3" id="KW-1185">Reference proteome</keyword>
<sequence length="226" mass="25259">MEKKKKLVIIGDSAFAEVAYECFTHDSEYEVTGFAVEEAFMTKDSLFGLPVVPFERLTEHFLPEDTEFYAALVYTKLNRVRTRLYEAAKAKGYRPASYVSSRAFVWHNVEIGEHCFIFEDNTLQPFVRVGNNVVMWSGNHIGHHSVIGDNNFIASHVVISGFCTIGRNCFLGVNATLANNLTIGEDNWIGLGVTITRDTPPDTLFKGVQPPPSPVPASRYFKVSAE</sequence>
<name>A0A918UBW9_9NEIS</name>
<dbReference type="AlphaFoldDB" id="A0A918UBW9"/>
<dbReference type="Gene3D" id="2.160.10.10">
    <property type="entry name" value="Hexapeptide repeat proteins"/>
    <property type="match status" value="1"/>
</dbReference>
<dbReference type="InterPro" id="IPR011004">
    <property type="entry name" value="Trimer_LpxA-like_sf"/>
</dbReference>
<reference evidence="2" key="2">
    <citation type="submission" date="2020-09" db="EMBL/GenBank/DDBJ databases">
        <authorList>
            <person name="Sun Q."/>
            <person name="Kim S."/>
        </authorList>
    </citation>
    <scope>NUCLEOTIDE SEQUENCE</scope>
    <source>
        <strain evidence="2">KCTC 32182</strain>
    </source>
</reference>
<protein>
    <recommendedName>
        <fullName evidence="4">Sugar O-acyltransferase (Sialic acid O-acetyltransferase NeuD family)</fullName>
    </recommendedName>
</protein>
<dbReference type="InterPro" id="IPR020019">
    <property type="entry name" value="AcTrfase_PglD-like"/>
</dbReference>
<evidence type="ECO:0000313" key="3">
    <source>
        <dbReference type="Proteomes" id="UP000645257"/>
    </source>
</evidence>